<evidence type="ECO:0000256" key="4">
    <source>
        <dbReference type="ARBA" id="ARBA00022475"/>
    </source>
</evidence>
<keyword evidence="11 14" id="KW-1133">Transmembrane helix</keyword>
<dbReference type="CDD" id="cd00082">
    <property type="entry name" value="HisKA"/>
    <property type="match status" value="1"/>
</dbReference>
<evidence type="ECO:0000256" key="3">
    <source>
        <dbReference type="ARBA" id="ARBA00012438"/>
    </source>
</evidence>
<dbReference type="InterPro" id="IPR036890">
    <property type="entry name" value="HATPase_C_sf"/>
</dbReference>
<evidence type="ECO:0000313" key="16">
    <source>
        <dbReference type="EMBL" id="ARK29318.1"/>
    </source>
</evidence>
<evidence type="ECO:0000256" key="14">
    <source>
        <dbReference type="SAM" id="Phobius"/>
    </source>
</evidence>
<reference evidence="16 17" key="1">
    <citation type="submission" date="2017-04" db="EMBL/GenBank/DDBJ databases">
        <title>Bacillus krulwichiae AM31D Genome sequencing and assembly.</title>
        <authorList>
            <person name="Krulwich T.A."/>
            <person name="Anastor L."/>
            <person name="Ehrlich R."/>
            <person name="Ehrlich G.D."/>
            <person name="Janto B."/>
        </authorList>
    </citation>
    <scope>NUCLEOTIDE SEQUENCE [LARGE SCALE GENOMIC DNA]</scope>
    <source>
        <strain evidence="16 17">AM31D</strain>
    </source>
</reference>
<dbReference type="PANTHER" id="PTHR43065">
    <property type="entry name" value="SENSOR HISTIDINE KINASE"/>
    <property type="match status" value="1"/>
</dbReference>
<evidence type="ECO:0000256" key="8">
    <source>
        <dbReference type="ARBA" id="ARBA00022741"/>
    </source>
</evidence>
<keyword evidence="10" id="KW-0067">ATP-binding</keyword>
<dbReference type="SMART" id="SM00387">
    <property type="entry name" value="HATPase_c"/>
    <property type="match status" value="1"/>
</dbReference>
<evidence type="ECO:0000256" key="10">
    <source>
        <dbReference type="ARBA" id="ARBA00022840"/>
    </source>
</evidence>
<dbReference type="GO" id="GO:0000155">
    <property type="term" value="F:phosphorelay sensor kinase activity"/>
    <property type="evidence" value="ECO:0007669"/>
    <property type="project" value="InterPro"/>
</dbReference>
<dbReference type="InterPro" id="IPR011620">
    <property type="entry name" value="Sig_transdc_His_kinase_LytS_TM"/>
</dbReference>
<evidence type="ECO:0000256" key="2">
    <source>
        <dbReference type="ARBA" id="ARBA00004651"/>
    </source>
</evidence>
<protein>
    <recommendedName>
        <fullName evidence="3">histidine kinase</fullName>
        <ecNumber evidence="3">2.7.13.3</ecNumber>
    </recommendedName>
</protein>
<dbReference type="GO" id="GO:0005524">
    <property type="term" value="F:ATP binding"/>
    <property type="evidence" value="ECO:0007669"/>
    <property type="project" value="UniProtKB-KW"/>
</dbReference>
<evidence type="ECO:0000256" key="5">
    <source>
        <dbReference type="ARBA" id="ARBA00022553"/>
    </source>
</evidence>
<accession>A0A1X9M7B5</accession>
<comment type="subcellular location">
    <subcellularLocation>
        <location evidence="2">Cell membrane</location>
        <topology evidence="2">Multi-pass membrane protein</topology>
    </subcellularLocation>
</comment>
<feature type="transmembrane region" description="Helical" evidence="14">
    <location>
        <begin position="166"/>
        <end position="187"/>
    </location>
</feature>
<sequence>MNGLLFDLQIFLLNLTFIFLLFFIYHKYMEGKINRVSNEILIAIISSLSIILCMSFTFSPHPGFIFDYRLIPLIIGALYGGRRVGLFLLLVILTYRFMISYDSGFYSSLVIYSLLYFILFFVSPLFTKSTQQKRKLTLALTTHFIGVLILLSVIYLFGINLSRNEWLSLSSFYFMQLIVMFLFIHFIERAKKESIILSELKELEKLKVVSEIAASISHEVRNPLTVTKGFLQLLQDHSLSQEKKEFYIKLSLEELERAEVIISDYLTFAKPSLENIELLEINKELQYVLKVITPYATMKDVHIEFERSDEAFIAGEKQKLHQSLINIAKNGIEAMLESGTLTFSVKKLEGTVSISITDDGIGMSEDQIRRLGTPYYSTKTTGTGLGTMVSFSIIKAMRGEIFIQSQSGHGTTFNISIPLVTKEETIQQ</sequence>
<dbReference type="Gene3D" id="1.10.1760.20">
    <property type="match status" value="1"/>
</dbReference>
<dbReference type="GO" id="GO:0071555">
    <property type="term" value="P:cell wall organization"/>
    <property type="evidence" value="ECO:0007669"/>
    <property type="project" value="InterPro"/>
</dbReference>
<keyword evidence="8" id="KW-0547">Nucleotide-binding</keyword>
<dbReference type="KEGG" id="bkw:BkAM31D_05300"/>
<keyword evidence="13 14" id="KW-0472">Membrane</keyword>
<comment type="catalytic activity">
    <reaction evidence="1">
        <text>ATP + protein L-histidine = ADP + protein N-phospho-L-histidine.</text>
        <dbReference type="EC" id="2.7.13.3"/>
    </reaction>
</comment>
<evidence type="ECO:0000256" key="13">
    <source>
        <dbReference type="ARBA" id="ARBA00023136"/>
    </source>
</evidence>
<dbReference type="Gene3D" id="1.10.287.130">
    <property type="match status" value="1"/>
</dbReference>
<keyword evidence="9 16" id="KW-0418">Kinase</keyword>
<dbReference type="InterPro" id="IPR003594">
    <property type="entry name" value="HATPase_dom"/>
</dbReference>
<name>A0A1X9M7B5_9BACI</name>
<organism evidence="16 17">
    <name type="scientific">Halalkalibacter krulwichiae</name>
    <dbReference type="NCBI Taxonomy" id="199441"/>
    <lineage>
        <taxon>Bacteria</taxon>
        <taxon>Bacillati</taxon>
        <taxon>Bacillota</taxon>
        <taxon>Bacilli</taxon>
        <taxon>Bacillales</taxon>
        <taxon>Bacillaceae</taxon>
        <taxon>Halalkalibacter</taxon>
    </lineage>
</organism>
<keyword evidence="7 14" id="KW-0812">Transmembrane</keyword>
<evidence type="ECO:0000256" key="1">
    <source>
        <dbReference type="ARBA" id="ARBA00000085"/>
    </source>
</evidence>
<dbReference type="InterPro" id="IPR036097">
    <property type="entry name" value="HisK_dim/P_sf"/>
</dbReference>
<dbReference type="InterPro" id="IPR005467">
    <property type="entry name" value="His_kinase_dom"/>
</dbReference>
<dbReference type="Pfam" id="PF07694">
    <property type="entry name" value="5TM-5TMR_LYT"/>
    <property type="match status" value="1"/>
</dbReference>
<keyword evidence="17" id="KW-1185">Reference proteome</keyword>
<dbReference type="EC" id="2.7.13.3" evidence="3"/>
<dbReference type="EMBL" id="CP020814">
    <property type="protein sequence ID" value="ARK29318.1"/>
    <property type="molecule type" value="Genomic_DNA"/>
</dbReference>
<evidence type="ECO:0000313" key="17">
    <source>
        <dbReference type="Proteomes" id="UP000193006"/>
    </source>
</evidence>
<dbReference type="GO" id="GO:0005886">
    <property type="term" value="C:plasma membrane"/>
    <property type="evidence" value="ECO:0007669"/>
    <property type="project" value="UniProtKB-SubCell"/>
</dbReference>
<keyword evidence="4" id="KW-1003">Cell membrane</keyword>
<dbReference type="Pfam" id="PF02518">
    <property type="entry name" value="HATPase_c"/>
    <property type="match status" value="1"/>
</dbReference>
<proteinExistence type="predicted"/>
<dbReference type="SUPFAM" id="SSF55874">
    <property type="entry name" value="ATPase domain of HSP90 chaperone/DNA topoisomerase II/histidine kinase"/>
    <property type="match status" value="1"/>
</dbReference>
<dbReference type="SMART" id="SM00388">
    <property type="entry name" value="HisKA"/>
    <property type="match status" value="1"/>
</dbReference>
<evidence type="ECO:0000256" key="12">
    <source>
        <dbReference type="ARBA" id="ARBA00023012"/>
    </source>
</evidence>
<gene>
    <name evidence="16" type="primary">kinE_3</name>
    <name evidence="16" type="ORF">BkAM31D_05300</name>
</gene>
<dbReference type="PROSITE" id="PS50109">
    <property type="entry name" value="HIS_KIN"/>
    <property type="match status" value="1"/>
</dbReference>
<keyword evidence="6 16" id="KW-0808">Transferase</keyword>
<feature type="transmembrane region" description="Helical" evidence="14">
    <location>
        <begin position="138"/>
        <end position="159"/>
    </location>
</feature>
<dbReference type="InterPro" id="IPR004358">
    <property type="entry name" value="Sig_transdc_His_kin-like_C"/>
</dbReference>
<feature type="domain" description="Histidine kinase" evidence="15">
    <location>
        <begin position="215"/>
        <end position="421"/>
    </location>
</feature>
<dbReference type="AlphaFoldDB" id="A0A1X9M7B5"/>
<evidence type="ECO:0000256" key="11">
    <source>
        <dbReference type="ARBA" id="ARBA00022989"/>
    </source>
</evidence>
<keyword evidence="5" id="KW-0597">Phosphoprotein</keyword>
<dbReference type="Pfam" id="PF00512">
    <property type="entry name" value="HisKA"/>
    <property type="match status" value="1"/>
</dbReference>
<evidence type="ECO:0000256" key="7">
    <source>
        <dbReference type="ARBA" id="ARBA00022692"/>
    </source>
</evidence>
<dbReference type="RefSeq" id="WP_066155472.1">
    <property type="nucleotide sequence ID" value="NZ_CP020814.1"/>
</dbReference>
<evidence type="ECO:0000256" key="9">
    <source>
        <dbReference type="ARBA" id="ARBA00022777"/>
    </source>
</evidence>
<dbReference type="PANTHER" id="PTHR43065:SF46">
    <property type="entry name" value="C4-DICARBOXYLATE TRANSPORT SENSOR PROTEIN DCTB"/>
    <property type="match status" value="1"/>
</dbReference>
<dbReference type="Proteomes" id="UP000193006">
    <property type="component" value="Chromosome"/>
</dbReference>
<dbReference type="InterPro" id="IPR003661">
    <property type="entry name" value="HisK_dim/P_dom"/>
</dbReference>
<dbReference type="PRINTS" id="PR00344">
    <property type="entry name" value="BCTRLSENSOR"/>
</dbReference>
<feature type="transmembrane region" description="Helical" evidence="14">
    <location>
        <begin position="105"/>
        <end position="126"/>
    </location>
</feature>
<feature type="transmembrane region" description="Helical" evidence="14">
    <location>
        <begin position="70"/>
        <end position="93"/>
    </location>
</feature>
<evidence type="ECO:0000259" key="15">
    <source>
        <dbReference type="PROSITE" id="PS50109"/>
    </source>
</evidence>
<feature type="transmembrane region" description="Helical" evidence="14">
    <location>
        <begin position="6"/>
        <end position="28"/>
    </location>
</feature>
<dbReference type="Gene3D" id="3.30.565.10">
    <property type="entry name" value="Histidine kinase-like ATPase, C-terminal domain"/>
    <property type="match status" value="1"/>
</dbReference>
<feature type="transmembrane region" description="Helical" evidence="14">
    <location>
        <begin position="40"/>
        <end position="58"/>
    </location>
</feature>
<dbReference type="STRING" id="199441.BkAM31D_05300"/>
<keyword evidence="12" id="KW-0902">Two-component regulatory system</keyword>
<evidence type="ECO:0000256" key="6">
    <source>
        <dbReference type="ARBA" id="ARBA00022679"/>
    </source>
</evidence>
<dbReference type="SUPFAM" id="SSF47384">
    <property type="entry name" value="Homodimeric domain of signal transducing histidine kinase"/>
    <property type="match status" value="1"/>
</dbReference>